<dbReference type="PANTHER" id="PTHR22916:SF3">
    <property type="entry name" value="UDP-GLCNAC:BETAGAL BETA-1,3-N-ACETYLGLUCOSAMINYLTRANSFERASE-LIKE PROTEIN 1"/>
    <property type="match status" value="1"/>
</dbReference>
<reference evidence="3 4" key="1">
    <citation type="submission" date="2019-07" db="EMBL/GenBank/DDBJ databases">
        <title>Genomic Encyclopedia of Type Strains, Phase III (KMG-III): the genomes of soil and plant-associated and newly described type strains.</title>
        <authorList>
            <person name="Whitman W."/>
        </authorList>
    </citation>
    <scope>NUCLEOTIDE SEQUENCE [LARGE SCALE GENOMIC DNA]</scope>
    <source>
        <strain evidence="3 4">BL24</strain>
    </source>
</reference>
<protein>
    <submittedName>
        <fullName evidence="3">Glycosyl transferase family 2</fullName>
    </submittedName>
</protein>
<evidence type="ECO:0000313" key="4">
    <source>
        <dbReference type="Proteomes" id="UP000323257"/>
    </source>
</evidence>
<dbReference type="InterPro" id="IPR029044">
    <property type="entry name" value="Nucleotide-diphossugar_trans"/>
</dbReference>
<dbReference type="OrthoDB" id="9785185at2"/>
<comment type="caution">
    <text evidence="3">The sequence shown here is derived from an EMBL/GenBank/DDBJ whole genome shotgun (WGS) entry which is preliminary data.</text>
</comment>
<evidence type="ECO:0000259" key="2">
    <source>
        <dbReference type="Pfam" id="PF00535"/>
    </source>
</evidence>
<dbReference type="Pfam" id="PF00535">
    <property type="entry name" value="Glycos_transf_2"/>
    <property type="match status" value="1"/>
</dbReference>
<dbReference type="InterPro" id="IPR001173">
    <property type="entry name" value="Glyco_trans_2-like"/>
</dbReference>
<evidence type="ECO:0000313" key="3">
    <source>
        <dbReference type="EMBL" id="TYP69150.1"/>
    </source>
</evidence>
<gene>
    <name evidence="3" type="ORF">BCM02_11626</name>
</gene>
<sequence length="242" mass="27728">MTTPLVSIIIPFYCDPYVPIAIQSALDQTYPNKEIVIVSDGSYQYNELLIPYLANNPNVYLFEKPNGGTASALNAGIRVASGEYVAWLSSDDLFYPHKLERQLTEMIAMQKLISYSDYDAIDGNGILTHHRVTPKYPDELSFYRAFSQYCPINGCTIVASRQMLLESGLFDESLPYTHDYDLWFRIAASGIKFHYVDEPLIQYRIHAAMGSMRHHQAIQHEVDYTKQRRWPQLEGYIRQLGG</sequence>
<accession>A0A5S5BSM6</accession>
<dbReference type="GO" id="GO:0016758">
    <property type="term" value="F:hexosyltransferase activity"/>
    <property type="evidence" value="ECO:0007669"/>
    <property type="project" value="UniProtKB-ARBA"/>
</dbReference>
<dbReference type="EMBL" id="VNHS01000016">
    <property type="protein sequence ID" value="TYP69150.1"/>
    <property type="molecule type" value="Genomic_DNA"/>
</dbReference>
<organism evidence="3 4">
    <name type="scientific">Paenibacillus methanolicus</name>
    <dbReference type="NCBI Taxonomy" id="582686"/>
    <lineage>
        <taxon>Bacteria</taxon>
        <taxon>Bacillati</taxon>
        <taxon>Bacillota</taxon>
        <taxon>Bacilli</taxon>
        <taxon>Bacillales</taxon>
        <taxon>Paenibacillaceae</taxon>
        <taxon>Paenibacillus</taxon>
    </lineage>
</organism>
<keyword evidence="4" id="KW-1185">Reference proteome</keyword>
<dbReference type="PANTHER" id="PTHR22916">
    <property type="entry name" value="GLYCOSYLTRANSFERASE"/>
    <property type="match status" value="1"/>
</dbReference>
<name>A0A5S5BSM6_9BACL</name>
<evidence type="ECO:0000256" key="1">
    <source>
        <dbReference type="ARBA" id="ARBA00006739"/>
    </source>
</evidence>
<proteinExistence type="inferred from homology"/>
<dbReference type="Proteomes" id="UP000323257">
    <property type="component" value="Unassembled WGS sequence"/>
</dbReference>
<dbReference type="Gene3D" id="3.90.550.10">
    <property type="entry name" value="Spore Coat Polysaccharide Biosynthesis Protein SpsA, Chain A"/>
    <property type="match status" value="1"/>
</dbReference>
<feature type="domain" description="Glycosyltransferase 2-like" evidence="2">
    <location>
        <begin position="7"/>
        <end position="139"/>
    </location>
</feature>
<dbReference type="SUPFAM" id="SSF53448">
    <property type="entry name" value="Nucleotide-diphospho-sugar transferases"/>
    <property type="match status" value="1"/>
</dbReference>
<dbReference type="AlphaFoldDB" id="A0A5S5BSM6"/>
<dbReference type="RefSeq" id="WP_148933161.1">
    <property type="nucleotide sequence ID" value="NZ_VNHS01000016.1"/>
</dbReference>
<keyword evidence="3" id="KW-0808">Transferase</keyword>
<comment type="similarity">
    <text evidence="1">Belongs to the glycosyltransferase 2 family.</text>
</comment>